<sequence>MIFLDSHVSSISKSGASLSHRKKSPNSHSTKDEDPAPTMCSSSTVGYILLLDLLSFDPPPELLSFYMHGRHLLLFTEKWINLKRPRAACSIKKRPDALLWHPVRRTACKGLWTLAGR</sequence>
<gene>
    <name evidence="2" type="ORF">BRAPAZ1V2_A06P36910.2</name>
</gene>
<organism evidence="2 3">
    <name type="scientific">Brassica campestris</name>
    <name type="common">Field mustard</name>
    <dbReference type="NCBI Taxonomy" id="3711"/>
    <lineage>
        <taxon>Eukaryota</taxon>
        <taxon>Viridiplantae</taxon>
        <taxon>Streptophyta</taxon>
        <taxon>Embryophyta</taxon>
        <taxon>Tracheophyta</taxon>
        <taxon>Spermatophyta</taxon>
        <taxon>Magnoliopsida</taxon>
        <taxon>eudicotyledons</taxon>
        <taxon>Gunneridae</taxon>
        <taxon>Pentapetalae</taxon>
        <taxon>rosids</taxon>
        <taxon>malvids</taxon>
        <taxon>Brassicales</taxon>
        <taxon>Brassicaceae</taxon>
        <taxon>Brassiceae</taxon>
        <taxon>Brassica</taxon>
    </lineage>
</organism>
<protein>
    <submittedName>
        <fullName evidence="2">Uncharacterized protein</fullName>
    </submittedName>
</protein>
<name>A0A8D9D8W4_BRACM</name>
<dbReference type="Gramene" id="A06p36910.2_BraZ1">
    <property type="protein sequence ID" value="A06p36910.2_BraZ1.CDS"/>
    <property type="gene ID" value="A06g36910.2_BraZ1"/>
</dbReference>
<feature type="non-terminal residue" evidence="2">
    <location>
        <position position="1"/>
    </location>
</feature>
<dbReference type="Proteomes" id="UP000694005">
    <property type="component" value="Chromosome A06"/>
</dbReference>
<feature type="compositionally biased region" description="Polar residues" evidence="1">
    <location>
        <begin position="7"/>
        <end position="17"/>
    </location>
</feature>
<feature type="region of interest" description="Disordered" evidence="1">
    <location>
        <begin position="1"/>
        <end position="39"/>
    </location>
</feature>
<accession>A0A8D9D8W4</accession>
<evidence type="ECO:0000313" key="2">
    <source>
        <dbReference type="EMBL" id="CAG7871451.1"/>
    </source>
</evidence>
<reference evidence="2 3" key="1">
    <citation type="submission" date="2021-07" db="EMBL/GenBank/DDBJ databases">
        <authorList>
            <consortium name="Genoscope - CEA"/>
            <person name="William W."/>
        </authorList>
    </citation>
    <scope>NUCLEOTIDE SEQUENCE [LARGE SCALE GENOMIC DNA]</scope>
</reference>
<evidence type="ECO:0000313" key="3">
    <source>
        <dbReference type="Proteomes" id="UP000694005"/>
    </source>
</evidence>
<dbReference type="EMBL" id="LS974622">
    <property type="protein sequence ID" value="CAG7871451.1"/>
    <property type="molecule type" value="Genomic_DNA"/>
</dbReference>
<proteinExistence type="predicted"/>
<dbReference type="AlphaFoldDB" id="A0A8D9D8W4"/>
<evidence type="ECO:0000256" key="1">
    <source>
        <dbReference type="SAM" id="MobiDB-lite"/>
    </source>
</evidence>